<feature type="transmembrane region" description="Helical" evidence="2">
    <location>
        <begin position="249"/>
        <end position="276"/>
    </location>
</feature>
<evidence type="ECO:0000313" key="5">
    <source>
        <dbReference type="Proteomes" id="UP000038009"/>
    </source>
</evidence>
<gene>
    <name evidence="4" type="ORF">ABL78_3088</name>
</gene>
<name>A0A0N1I022_LEPSE</name>
<dbReference type="OMA" id="MTHAYST"/>
<evidence type="ECO:0000313" key="4">
    <source>
        <dbReference type="EMBL" id="KPI87861.1"/>
    </source>
</evidence>
<comment type="caution">
    <text evidence="4">The sequence shown here is derived from an EMBL/GenBank/DDBJ whole genome shotgun (WGS) entry which is preliminary data.</text>
</comment>
<dbReference type="Proteomes" id="UP000038009">
    <property type="component" value="Unassembled WGS sequence"/>
</dbReference>
<dbReference type="EMBL" id="LJSK01000072">
    <property type="protein sequence ID" value="KPI87861.1"/>
    <property type="molecule type" value="Genomic_DNA"/>
</dbReference>
<keyword evidence="2" id="KW-0472">Membrane</keyword>
<evidence type="ECO:0000256" key="1">
    <source>
        <dbReference type="SAM" id="MobiDB-lite"/>
    </source>
</evidence>
<feature type="signal peptide" evidence="3">
    <location>
        <begin position="1"/>
        <end position="23"/>
    </location>
</feature>
<dbReference type="AlphaFoldDB" id="A0A0N1I022"/>
<keyword evidence="3" id="KW-0732">Signal</keyword>
<keyword evidence="5" id="KW-1185">Reference proteome</keyword>
<evidence type="ECO:0000256" key="2">
    <source>
        <dbReference type="SAM" id="Phobius"/>
    </source>
</evidence>
<protein>
    <submittedName>
        <fullName evidence="4">Uncharacterized protein</fullName>
    </submittedName>
</protein>
<dbReference type="OrthoDB" id="261420at2759"/>
<accession>A0A0N1I022</accession>
<feature type="region of interest" description="Disordered" evidence="1">
    <location>
        <begin position="316"/>
        <end position="341"/>
    </location>
</feature>
<organism evidence="4 5">
    <name type="scientific">Leptomonas seymouri</name>
    <dbReference type="NCBI Taxonomy" id="5684"/>
    <lineage>
        <taxon>Eukaryota</taxon>
        <taxon>Discoba</taxon>
        <taxon>Euglenozoa</taxon>
        <taxon>Kinetoplastea</taxon>
        <taxon>Metakinetoplastina</taxon>
        <taxon>Trypanosomatida</taxon>
        <taxon>Trypanosomatidae</taxon>
        <taxon>Leishmaniinae</taxon>
        <taxon>Leptomonas</taxon>
    </lineage>
</organism>
<feature type="chain" id="PRO_5005873667" evidence="3">
    <location>
        <begin position="24"/>
        <end position="341"/>
    </location>
</feature>
<keyword evidence="2" id="KW-1133">Transmembrane helix</keyword>
<proteinExistence type="predicted"/>
<dbReference type="VEuPathDB" id="TriTrypDB:Lsey_0072_0380"/>
<evidence type="ECO:0000256" key="3">
    <source>
        <dbReference type="SAM" id="SignalP"/>
    </source>
</evidence>
<reference evidence="4 5" key="1">
    <citation type="journal article" date="2015" name="PLoS Pathog.">
        <title>Leptomonas seymouri: Adaptations to the Dixenous Life Cycle Analyzed by Genome Sequencing, Transcriptome Profiling and Co-infection with Leishmania donovani.</title>
        <authorList>
            <person name="Kraeva N."/>
            <person name="Butenko A."/>
            <person name="Hlavacova J."/>
            <person name="Kostygov A."/>
            <person name="Myskova J."/>
            <person name="Grybchuk D."/>
            <person name="Lestinova T."/>
            <person name="Votypka J."/>
            <person name="Volf P."/>
            <person name="Opperdoes F."/>
            <person name="Flegontov P."/>
            <person name="Lukes J."/>
            <person name="Yurchenko V."/>
        </authorList>
    </citation>
    <scope>NUCLEOTIDE SEQUENCE [LARGE SCALE GENOMIC DNA]</scope>
    <source>
        <strain evidence="4 5">ATCC 30220</strain>
    </source>
</reference>
<keyword evidence="2" id="KW-0812">Transmembrane</keyword>
<sequence>MRCALLTALLVSVVLSTIPGAHAYTTTARAYTSSTGIMAFSMNQNSADQCTAVVPGSHIAMPTSPSIQATIVETANRAGITSDIPIGGGTMHATCTNEWCTWRWYRGFFFFIWPVFYRGVHYTGPDSSQIANPRPRVQAVEGSYTNWEARFPVSWSNLSYWGKRLVVLQPNTGKWRNVEISTQFRHLVCEHYVYTHSDGVNGVVPTFPDGSPITIVNDPSHVYSFCGRSVGNDSLGRWILPNCERGLPWWAGLVIAAVCYTLLIAIIITVWCCCCAKRREKEERERHKVISSELDNVNNIPNQSELGLYSNRSFMQSHESEDDTYSDRGATELGNGGYSRE</sequence>